<evidence type="ECO:0008006" key="4">
    <source>
        <dbReference type="Google" id="ProtNLM"/>
    </source>
</evidence>
<evidence type="ECO:0000313" key="2">
    <source>
        <dbReference type="EMBL" id="CAE8658927.1"/>
    </source>
</evidence>
<sequence>MWSVLTPLPPVPPGYGLELDPFQADRTQVVKRRKFLSSAEIGEVSAAVSLLKERGASNYAAKDDTLYMQQLGFFQEVAPDIHRKISELVTHTDKAHWGLLASCDEEVGEGVNPRCIEFHEYGKHARNVCGSHTDTGSLITVDIMLSPTSEFEGGGFLTVATEDGSKERLQRHAFEQGDALVFVSHKRHMVEPVTSGARCVLVLEFWEGVACEGAHRCMDPECGTKRLEGAAAGGSSIPPPSPSEEELFGPKSPEPDMEA</sequence>
<organism evidence="2 3">
    <name type="scientific">Polarella glacialis</name>
    <name type="common">Dinoflagellate</name>
    <dbReference type="NCBI Taxonomy" id="89957"/>
    <lineage>
        <taxon>Eukaryota</taxon>
        <taxon>Sar</taxon>
        <taxon>Alveolata</taxon>
        <taxon>Dinophyceae</taxon>
        <taxon>Suessiales</taxon>
        <taxon>Suessiaceae</taxon>
        <taxon>Polarella</taxon>
    </lineage>
</organism>
<dbReference type="AlphaFoldDB" id="A0A813IYY8"/>
<feature type="region of interest" description="Disordered" evidence="1">
    <location>
        <begin position="225"/>
        <end position="259"/>
    </location>
</feature>
<reference evidence="2" key="1">
    <citation type="submission" date="2021-02" db="EMBL/GenBank/DDBJ databases">
        <authorList>
            <person name="Dougan E. K."/>
            <person name="Rhodes N."/>
            <person name="Thang M."/>
            <person name="Chan C."/>
        </authorList>
    </citation>
    <scope>NUCLEOTIDE SEQUENCE</scope>
</reference>
<comment type="caution">
    <text evidence="2">The sequence shown here is derived from an EMBL/GenBank/DDBJ whole genome shotgun (WGS) entry which is preliminary data.</text>
</comment>
<proteinExistence type="predicted"/>
<gene>
    <name evidence="2" type="ORF">PGLA2088_LOCUS13626</name>
</gene>
<evidence type="ECO:0000313" key="3">
    <source>
        <dbReference type="Proteomes" id="UP000626109"/>
    </source>
</evidence>
<accession>A0A813IYY8</accession>
<dbReference type="EMBL" id="CAJNNW010016354">
    <property type="protein sequence ID" value="CAE8658927.1"/>
    <property type="molecule type" value="Genomic_DNA"/>
</dbReference>
<name>A0A813IYY8_POLGL</name>
<dbReference type="Gene3D" id="2.60.120.620">
    <property type="entry name" value="q2cbj1_9rhob like domain"/>
    <property type="match status" value="1"/>
</dbReference>
<evidence type="ECO:0000256" key="1">
    <source>
        <dbReference type="SAM" id="MobiDB-lite"/>
    </source>
</evidence>
<dbReference type="Proteomes" id="UP000626109">
    <property type="component" value="Unassembled WGS sequence"/>
</dbReference>
<protein>
    <recommendedName>
        <fullName evidence="4">Fe2OG dioxygenase domain-containing protein</fullName>
    </recommendedName>
</protein>